<keyword evidence="3" id="KW-1003">Cell membrane</keyword>
<dbReference type="OrthoDB" id="9792760at2"/>
<keyword evidence="4 7" id="KW-0812">Transmembrane</keyword>
<feature type="transmembrane region" description="Helical" evidence="7">
    <location>
        <begin position="20"/>
        <end position="39"/>
    </location>
</feature>
<proteinExistence type="inferred from homology"/>
<dbReference type="PANTHER" id="PTHR33452">
    <property type="entry name" value="OXIDOREDUCTASE CATD-RELATED"/>
    <property type="match status" value="1"/>
</dbReference>
<gene>
    <name evidence="8" type="ORF">DC083_04090</name>
</gene>
<evidence type="ECO:0000313" key="8">
    <source>
        <dbReference type="EMBL" id="PWD81089.1"/>
    </source>
</evidence>
<dbReference type="Proteomes" id="UP000245020">
    <property type="component" value="Unassembled WGS sequence"/>
</dbReference>
<dbReference type="InterPro" id="IPR032808">
    <property type="entry name" value="DoxX"/>
</dbReference>
<feature type="transmembrane region" description="Helical" evidence="7">
    <location>
        <begin position="113"/>
        <end position="136"/>
    </location>
</feature>
<evidence type="ECO:0000256" key="7">
    <source>
        <dbReference type="SAM" id="Phobius"/>
    </source>
</evidence>
<evidence type="ECO:0000256" key="6">
    <source>
        <dbReference type="ARBA" id="ARBA00023136"/>
    </source>
</evidence>
<evidence type="ECO:0000313" key="9">
    <source>
        <dbReference type="Proteomes" id="UP000245020"/>
    </source>
</evidence>
<keyword evidence="9" id="KW-1185">Reference proteome</keyword>
<feature type="transmembrane region" description="Helical" evidence="7">
    <location>
        <begin position="59"/>
        <end position="76"/>
    </location>
</feature>
<organism evidence="8 9">
    <name type="scientific">Ignatzschineria ureiclastica</name>
    <dbReference type="NCBI Taxonomy" id="472582"/>
    <lineage>
        <taxon>Bacteria</taxon>
        <taxon>Pseudomonadati</taxon>
        <taxon>Pseudomonadota</taxon>
        <taxon>Gammaproteobacteria</taxon>
        <taxon>Cardiobacteriales</taxon>
        <taxon>Ignatzschineriaceae</taxon>
        <taxon>Ignatzschineria</taxon>
    </lineage>
</organism>
<dbReference type="EMBL" id="QEWQ01000003">
    <property type="protein sequence ID" value="PWD81089.1"/>
    <property type="molecule type" value="Genomic_DNA"/>
</dbReference>
<dbReference type="PANTHER" id="PTHR33452:SF1">
    <property type="entry name" value="INNER MEMBRANE PROTEIN YPHA-RELATED"/>
    <property type="match status" value="1"/>
</dbReference>
<evidence type="ECO:0000256" key="4">
    <source>
        <dbReference type="ARBA" id="ARBA00022692"/>
    </source>
</evidence>
<evidence type="ECO:0000256" key="3">
    <source>
        <dbReference type="ARBA" id="ARBA00022475"/>
    </source>
</evidence>
<evidence type="ECO:0000256" key="2">
    <source>
        <dbReference type="ARBA" id="ARBA00006679"/>
    </source>
</evidence>
<dbReference type="AlphaFoldDB" id="A0A2U2AET3"/>
<protein>
    <submittedName>
        <fullName evidence="8">DoxX family protein</fullName>
    </submittedName>
</protein>
<name>A0A2U2AET3_9GAMM</name>
<accession>A0A2U2AET3</accession>
<reference evidence="9" key="1">
    <citation type="submission" date="2018-05" db="EMBL/GenBank/DDBJ databases">
        <title>Ignatzschineria dubaiensis sp. nov., isolated from necrotic foot tissues of dromedaries (Camelus dromedarius) and associated maggots in Dubai, United Arab Emirates.</title>
        <authorList>
            <person name="Tsang C.C."/>
            <person name="Tang J.Y.M."/>
            <person name="Fong J.Y.H."/>
            <person name="Kinne J."/>
            <person name="Lee H.H."/>
            <person name="Joseph M."/>
            <person name="Jose S."/>
            <person name="Schuster R.K."/>
            <person name="Tang Y."/>
            <person name="Sivakumar S."/>
            <person name="Chen J.H.K."/>
            <person name="Teng J.L.L."/>
            <person name="Lau S.K.P."/>
            <person name="Wernery U."/>
            <person name="Woo P.C.Y."/>
        </authorList>
    </citation>
    <scope>NUCLEOTIDE SEQUENCE [LARGE SCALE GENOMIC DNA]</scope>
    <source>
        <strain evidence="9">KCTC 22644</strain>
    </source>
</reference>
<dbReference type="GO" id="GO:0005886">
    <property type="term" value="C:plasma membrane"/>
    <property type="evidence" value="ECO:0007669"/>
    <property type="project" value="UniProtKB-SubCell"/>
</dbReference>
<keyword evidence="6 7" id="KW-0472">Membrane</keyword>
<comment type="similarity">
    <text evidence="2">Belongs to the DoxX family.</text>
</comment>
<dbReference type="RefSeq" id="WP_109188994.1">
    <property type="nucleotide sequence ID" value="NZ_BMYA01000003.1"/>
</dbReference>
<keyword evidence="5 7" id="KW-1133">Transmembrane helix</keyword>
<comment type="caution">
    <text evidence="8">The sequence shown here is derived from an EMBL/GenBank/DDBJ whole genome shotgun (WGS) entry which is preliminary data.</text>
</comment>
<dbReference type="Pfam" id="PF07681">
    <property type="entry name" value="DoxX"/>
    <property type="match status" value="1"/>
</dbReference>
<dbReference type="InterPro" id="IPR051907">
    <property type="entry name" value="DoxX-like_oxidoreductase"/>
</dbReference>
<feature type="transmembrane region" description="Helical" evidence="7">
    <location>
        <begin position="83"/>
        <end position="101"/>
    </location>
</feature>
<evidence type="ECO:0000256" key="1">
    <source>
        <dbReference type="ARBA" id="ARBA00004651"/>
    </source>
</evidence>
<evidence type="ECO:0000256" key="5">
    <source>
        <dbReference type="ARBA" id="ARBA00022989"/>
    </source>
</evidence>
<sequence>MLNPNIWIKNWVSPQVFQSMLLLVGRALMAYLFIIAGWGKIAGYAGTIGYMESKGLPGGLLWLVILLELGGGLAILVGFQTRFVALFMIVFNILTAVIFHGGTGDETSFMKNIAIAGGFIYLMVQGAGAWSIDAWLERK</sequence>
<comment type="subcellular location">
    <subcellularLocation>
        <location evidence="1">Cell membrane</location>
        <topology evidence="1">Multi-pass membrane protein</topology>
    </subcellularLocation>
</comment>